<protein>
    <recommendedName>
        <fullName evidence="3">Signal transduction histidine kinase internal region domain-containing protein</fullName>
    </recommendedName>
</protein>
<dbReference type="EMBL" id="SJSL01000003">
    <property type="protein sequence ID" value="TCD00307.1"/>
    <property type="molecule type" value="Genomic_DNA"/>
</dbReference>
<keyword evidence="1" id="KW-0472">Membrane</keyword>
<sequence length="574" mass="65822">MKNCALLLFYLTLGIWCPMSSLGQSTDKQTNIFNFQYNGVFYGELNGISTVHIPDTAIYQALQWLNVKPDYKTPNSPIMLGVKLSPNRPLNIPSPIKSLSKTYSSYFISDGSAGVVIAMGINKNNIADYLYRVVENDSTELVPWSKIPALEQKYGAKQPYGFIGRFQAPGKLILVEVRNKRNFNIRDGIIFDWRTNLKPALQQIAIFARRKGRLEYGSLKGSEFAKKFNPRTNIPSDFKFTQGDLEHLQLFFNDHFGLPFSIALRRIDDKNEKTDLGFLELEMLENSKTIQYNHFDYPGKYEIIVNRMDDYDPLPEKEALRIPFEVLPRPYKFKKPHIEVVIIIAVVILIIGGIIFLRYHKRSKERLQKSAQEKQLASLKLKSIRSQLNPHFMFNALTSIQNLINKNNIEEANFYLSKFAGLTRQVLDSNNEELISLDEEVKLLNDYLQMEQLRFNFKYEILVDENLNQANIEIPAMLLQPFVENAVKHGISGLKELGTLSIKMMADSNDLLLIIEDNGKGFSEKEDNMGYGLKLSEERITLLNQLYKEQPLSLHLKPGNTGTLVTIRLSNWIS</sequence>
<feature type="signal peptide" evidence="2">
    <location>
        <begin position="1"/>
        <end position="23"/>
    </location>
</feature>
<dbReference type="PANTHER" id="PTHR34220:SF7">
    <property type="entry name" value="SENSOR HISTIDINE KINASE YPDA"/>
    <property type="match status" value="1"/>
</dbReference>
<dbReference type="AlphaFoldDB" id="A0A4V2ML32"/>
<dbReference type="GO" id="GO:0016020">
    <property type="term" value="C:membrane"/>
    <property type="evidence" value="ECO:0007669"/>
    <property type="project" value="InterPro"/>
</dbReference>
<dbReference type="PANTHER" id="PTHR34220">
    <property type="entry name" value="SENSOR HISTIDINE KINASE YPDA"/>
    <property type="match status" value="1"/>
</dbReference>
<dbReference type="Pfam" id="PF06580">
    <property type="entry name" value="His_kinase"/>
    <property type="match status" value="1"/>
</dbReference>
<dbReference type="InterPro" id="IPR036890">
    <property type="entry name" value="HATPase_C_sf"/>
</dbReference>
<feature type="chain" id="PRO_5020612906" description="Signal transduction histidine kinase internal region domain-containing protein" evidence="2">
    <location>
        <begin position="24"/>
        <end position="574"/>
    </location>
</feature>
<keyword evidence="1" id="KW-0812">Transmembrane</keyword>
<organism evidence="4 5">
    <name type="scientific">Pedobacter psychroterrae</name>
    <dbReference type="NCBI Taxonomy" id="2530453"/>
    <lineage>
        <taxon>Bacteria</taxon>
        <taxon>Pseudomonadati</taxon>
        <taxon>Bacteroidota</taxon>
        <taxon>Sphingobacteriia</taxon>
        <taxon>Sphingobacteriales</taxon>
        <taxon>Sphingobacteriaceae</taxon>
        <taxon>Pedobacter</taxon>
    </lineage>
</organism>
<evidence type="ECO:0000313" key="4">
    <source>
        <dbReference type="EMBL" id="TCD00307.1"/>
    </source>
</evidence>
<dbReference type="OrthoDB" id="9809670at2"/>
<gene>
    <name evidence="4" type="ORF">EZ437_13850</name>
</gene>
<evidence type="ECO:0000313" key="5">
    <source>
        <dbReference type="Proteomes" id="UP000293347"/>
    </source>
</evidence>
<dbReference type="InterPro" id="IPR050640">
    <property type="entry name" value="Bact_2-comp_sensor_kinase"/>
</dbReference>
<accession>A0A4V2ML32</accession>
<comment type="caution">
    <text evidence="4">The sequence shown here is derived from an EMBL/GenBank/DDBJ whole genome shotgun (WGS) entry which is preliminary data.</text>
</comment>
<dbReference type="Proteomes" id="UP000293347">
    <property type="component" value="Unassembled WGS sequence"/>
</dbReference>
<feature type="transmembrane region" description="Helical" evidence="1">
    <location>
        <begin position="340"/>
        <end position="359"/>
    </location>
</feature>
<dbReference type="SUPFAM" id="SSF55874">
    <property type="entry name" value="ATPase domain of HSP90 chaperone/DNA topoisomerase II/histidine kinase"/>
    <property type="match status" value="1"/>
</dbReference>
<dbReference type="GO" id="GO:0000155">
    <property type="term" value="F:phosphorelay sensor kinase activity"/>
    <property type="evidence" value="ECO:0007669"/>
    <property type="project" value="InterPro"/>
</dbReference>
<keyword evidence="1" id="KW-1133">Transmembrane helix</keyword>
<evidence type="ECO:0000256" key="2">
    <source>
        <dbReference type="SAM" id="SignalP"/>
    </source>
</evidence>
<name>A0A4V2ML32_9SPHI</name>
<keyword evidence="5" id="KW-1185">Reference proteome</keyword>
<dbReference type="InterPro" id="IPR010559">
    <property type="entry name" value="Sig_transdc_His_kin_internal"/>
</dbReference>
<feature type="domain" description="Signal transduction histidine kinase internal region" evidence="3">
    <location>
        <begin position="380"/>
        <end position="456"/>
    </location>
</feature>
<evidence type="ECO:0000256" key="1">
    <source>
        <dbReference type="SAM" id="Phobius"/>
    </source>
</evidence>
<dbReference type="RefSeq" id="WP_131596656.1">
    <property type="nucleotide sequence ID" value="NZ_SJSL01000003.1"/>
</dbReference>
<keyword evidence="2" id="KW-0732">Signal</keyword>
<proteinExistence type="predicted"/>
<reference evidence="4 5" key="1">
    <citation type="submission" date="2019-02" db="EMBL/GenBank/DDBJ databases">
        <title>Pedobacter sp. RP-1-14 sp. nov., isolated from Arctic soil.</title>
        <authorList>
            <person name="Dahal R.H."/>
        </authorList>
    </citation>
    <scope>NUCLEOTIDE SEQUENCE [LARGE SCALE GENOMIC DNA]</scope>
    <source>
        <strain evidence="4 5">RP-1-14</strain>
    </source>
</reference>
<evidence type="ECO:0000259" key="3">
    <source>
        <dbReference type="Pfam" id="PF06580"/>
    </source>
</evidence>
<dbReference type="Gene3D" id="3.30.565.10">
    <property type="entry name" value="Histidine kinase-like ATPase, C-terminal domain"/>
    <property type="match status" value="1"/>
</dbReference>